<dbReference type="PANTHER" id="PTHR22808:SF1">
    <property type="entry name" value="RNA CYTOSINE-C(5)-METHYLTRANSFERASE NSUN2-RELATED"/>
    <property type="match status" value="1"/>
</dbReference>
<feature type="active site" description="Nucleophile" evidence="5">
    <location>
        <position position="256"/>
    </location>
</feature>
<comment type="similarity">
    <text evidence="5">Belongs to the class I-like SAM-binding methyltransferase superfamily. RsmB/NOP family.</text>
</comment>
<dbReference type="CDD" id="cd02440">
    <property type="entry name" value="AdoMet_MTases"/>
    <property type="match status" value="1"/>
</dbReference>
<keyword evidence="1 5" id="KW-0489">Methyltransferase</keyword>
<dbReference type="KEGG" id="bsed:DN745_12770"/>
<reference evidence="6 7" key="1">
    <citation type="submission" date="2018-06" db="EMBL/GenBank/DDBJ databases">
        <title>Lujinxingia sediminis gen. nov. sp. nov., a new facultative anaerobic member of the class Deltaproteobacteria, and proposal of Lujinxingaceae fam. nov.</title>
        <authorList>
            <person name="Guo L.-Y."/>
            <person name="Li C.-M."/>
            <person name="Wang S."/>
            <person name="Du Z.-J."/>
        </authorList>
    </citation>
    <scope>NUCLEOTIDE SEQUENCE [LARGE SCALE GENOMIC DNA]</scope>
    <source>
        <strain evidence="6 7">FA350</strain>
    </source>
</reference>
<dbReference type="InterPro" id="IPR029063">
    <property type="entry name" value="SAM-dependent_MTases_sf"/>
</dbReference>
<evidence type="ECO:0000313" key="6">
    <source>
        <dbReference type="EMBL" id="AWV90158.1"/>
    </source>
</evidence>
<dbReference type="GO" id="GO:0008173">
    <property type="term" value="F:RNA methyltransferase activity"/>
    <property type="evidence" value="ECO:0007669"/>
    <property type="project" value="InterPro"/>
</dbReference>
<dbReference type="OrthoDB" id="9810297at2"/>
<evidence type="ECO:0000256" key="5">
    <source>
        <dbReference type="PROSITE-ProRule" id="PRU01023"/>
    </source>
</evidence>
<dbReference type="AlphaFoldDB" id="A0A2Z4FN93"/>
<dbReference type="SUPFAM" id="SSF53335">
    <property type="entry name" value="S-adenosyl-L-methionine-dependent methyltransferases"/>
    <property type="match status" value="1"/>
</dbReference>
<feature type="binding site" evidence="5">
    <location>
        <begin position="130"/>
        <end position="136"/>
    </location>
    <ligand>
        <name>S-adenosyl-L-methionine</name>
        <dbReference type="ChEBI" id="CHEBI:59789"/>
    </ligand>
</feature>
<dbReference type="GO" id="GO:0001510">
    <property type="term" value="P:RNA methylation"/>
    <property type="evidence" value="ECO:0007669"/>
    <property type="project" value="InterPro"/>
</dbReference>
<dbReference type="EMBL" id="CP030032">
    <property type="protein sequence ID" value="AWV90158.1"/>
    <property type="molecule type" value="Genomic_DNA"/>
</dbReference>
<gene>
    <name evidence="6" type="ORF">DN745_12770</name>
</gene>
<sequence length="337" mass="36453">MAPNPPESASQNDARAELAAFARYRSIVDDWEAFGAALARPLPICVWTNTLRTTPARLGEWMARGGFPVAPIGWYPGAFRLPAEDARGEKLRPGNRVEYLAGLYHIQEEVSLIPPVLLAATGDERVLDLCAAPGNKTAQLAVAMQNRGTLIANDRDPYRISGLRRTLERLGITNTSVTVHDGANYPARHYGDTHGAFDKVLVDAPCSCEGTSRKHQGATPISSAEGSAPLHGTQLALLRKAVQLCKVGGRIVYSTCTYAPEENEVLVDELLNLVGRAHLRLLPARIPGLITSAGLTHWAGQDLGEDLAQTLRVWPHQNNTGGFFAALIEKTAETRLS</sequence>
<keyword evidence="3 5" id="KW-0949">S-adenosyl-L-methionine</keyword>
<evidence type="ECO:0000256" key="1">
    <source>
        <dbReference type="ARBA" id="ARBA00022603"/>
    </source>
</evidence>
<dbReference type="Pfam" id="PF01189">
    <property type="entry name" value="Methyltr_RsmB-F"/>
    <property type="match status" value="1"/>
</dbReference>
<accession>A0A2Z4FN93</accession>
<keyword evidence="2 5" id="KW-0808">Transferase</keyword>
<evidence type="ECO:0000313" key="7">
    <source>
        <dbReference type="Proteomes" id="UP000249799"/>
    </source>
</evidence>
<feature type="binding site" evidence="5">
    <location>
        <position position="181"/>
    </location>
    <ligand>
        <name>S-adenosyl-L-methionine</name>
        <dbReference type="ChEBI" id="CHEBI:59789"/>
    </ligand>
</feature>
<evidence type="ECO:0000256" key="4">
    <source>
        <dbReference type="ARBA" id="ARBA00022884"/>
    </source>
</evidence>
<dbReference type="InterPro" id="IPR049560">
    <property type="entry name" value="MeTrfase_RsmB-F_NOP2_cat"/>
</dbReference>
<protein>
    <submittedName>
        <fullName evidence="6">RsmB/NOP family class I SAM-dependent RNA methyltransferase</fullName>
    </submittedName>
</protein>
<dbReference type="PRINTS" id="PR02008">
    <property type="entry name" value="RCMTFAMILY"/>
</dbReference>
<organism evidence="6 7">
    <name type="scientific">Bradymonas sediminis</name>
    <dbReference type="NCBI Taxonomy" id="1548548"/>
    <lineage>
        <taxon>Bacteria</taxon>
        <taxon>Deltaproteobacteria</taxon>
        <taxon>Bradymonadales</taxon>
        <taxon>Bradymonadaceae</taxon>
        <taxon>Bradymonas</taxon>
    </lineage>
</organism>
<dbReference type="Gene3D" id="3.30.70.1170">
    <property type="entry name" value="Sun protein, domain 3"/>
    <property type="match status" value="1"/>
</dbReference>
<proteinExistence type="inferred from homology"/>
<dbReference type="Proteomes" id="UP000249799">
    <property type="component" value="Chromosome"/>
</dbReference>
<dbReference type="RefSeq" id="WP_111335383.1">
    <property type="nucleotide sequence ID" value="NZ_CP030032.1"/>
</dbReference>
<dbReference type="InterPro" id="IPR001678">
    <property type="entry name" value="MeTrfase_RsmB-F_NOP2_dom"/>
</dbReference>
<dbReference type="PANTHER" id="PTHR22808">
    <property type="entry name" value="NCL1 YEAST -RELATED NOL1/NOP2/FMU SUN DOMAIN-CONTAINING"/>
    <property type="match status" value="1"/>
</dbReference>
<evidence type="ECO:0000256" key="2">
    <source>
        <dbReference type="ARBA" id="ARBA00022679"/>
    </source>
</evidence>
<feature type="binding site" evidence="5">
    <location>
        <position position="203"/>
    </location>
    <ligand>
        <name>S-adenosyl-L-methionine</name>
        <dbReference type="ChEBI" id="CHEBI:59789"/>
    </ligand>
</feature>
<dbReference type="Gene3D" id="3.40.50.150">
    <property type="entry name" value="Vaccinia Virus protein VP39"/>
    <property type="match status" value="1"/>
</dbReference>
<dbReference type="PROSITE" id="PS51686">
    <property type="entry name" value="SAM_MT_RSMB_NOP"/>
    <property type="match status" value="1"/>
</dbReference>
<keyword evidence="4 5" id="KW-0694">RNA-binding</keyword>
<dbReference type="InterPro" id="IPR023267">
    <property type="entry name" value="RCMT"/>
</dbReference>
<evidence type="ECO:0000256" key="3">
    <source>
        <dbReference type="ARBA" id="ARBA00022691"/>
    </source>
</evidence>
<dbReference type="GO" id="GO:0003723">
    <property type="term" value="F:RNA binding"/>
    <property type="evidence" value="ECO:0007669"/>
    <property type="project" value="UniProtKB-UniRule"/>
</dbReference>
<keyword evidence="7" id="KW-1185">Reference proteome</keyword>
<name>A0A2Z4FN93_9DELT</name>
<feature type="binding site" evidence="5">
    <location>
        <position position="154"/>
    </location>
    <ligand>
        <name>S-adenosyl-L-methionine</name>
        <dbReference type="ChEBI" id="CHEBI:59789"/>
    </ligand>
</feature>